<dbReference type="Gene3D" id="3.40.50.300">
    <property type="entry name" value="P-loop containing nucleotide triphosphate hydrolases"/>
    <property type="match status" value="1"/>
</dbReference>
<dbReference type="CDD" id="cd01130">
    <property type="entry name" value="VirB11-like_ATPase"/>
    <property type="match status" value="1"/>
</dbReference>
<evidence type="ECO:0000313" key="3">
    <source>
        <dbReference type="EMBL" id="MDW3780599.1"/>
    </source>
</evidence>
<dbReference type="InterPro" id="IPR027417">
    <property type="entry name" value="P-loop_NTPase"/>
</dbReference>
<name>A0AAW9CH10_KLUCR</name>
<feature type="domain" description="Bacterial type II secretion system protein E" evidence="2">
    <location>
        <begin position="10"/>
        <end position="169"/>
    </location>
</feature>
<dbReference type="PANTHER" id="PTHR30486">
    <property type="entry name" value="TWITCHING MOTILITY PROTEIN PILT"/>
    <property type="match status" value="1"/>
</dbReference>
<accession>A0AAW9CH10</accession>
<dbReference type="Pfam" id="PF00437">
    <property type="entry name" value="T2SSE"/>
    <property type="match status" value="1"/>
</dbReference>
<organism evidence="3 4">
    <name type="scientific">Kluyvera cryocrescens</name>
    <name type="common">Kluyvera citrophila</name>
    <dbReference type="NCBI Taxonomy" id="580"/>
    <lineage>
        <taxon>Bacteria</taxon>
        <taxon>Pseudomonadati</taxon>
        <taxon>Pseudomonadota</taxon>
        <taxon>Gammaproteobacteria</taxon>
        <taxon>Enterobacterales</taxon>
        <taxon>Enterobacteriaceae</taxon>
        <taxon>Kluyvera</taxon>
    </lineage>
</organism>
<proteinExistence type="inferred from homology"/>
<feature type="non-terminal residue" evidence="3">
    <location>
        <position position="1"/>
    </location>
</feature>
<dbReference type="EMBL" id="JAUEQX010000042">
    <property type="protein sequence ID" value="MDW3780599.1"/>
    <property type="molecule type" value="Genomic_DNA"/>
</dbReference>
<dbReference type="AlphaFoldDB" id="A0AAW9CH10"/>
<dbReference type="InterPro" id="IPR001482">
    <property type="entry name" value="T2SS/T4SS_dom"/>
</dbReference>
<evidence type="ECO:0000256" key="1">
    <source>
        <dbReference type="ARBA" id="ARBA00006611"/>
    </source>
</evidence>
<dbReference type="SUPFAM" id="SSF52540">
    <property type="entry name" value="P-loop containing nucleoside triphosphate hydrolases"/>
    <property type="match status" value="1"/>
</dbReference>
<dbReference type="Proteomes" id="UP001276300">
    <property type="component" value="Unassembled WGS sequence"/>
</dbReference>
<evidence type="ECO:0000259" key="2">
    <source>
        <dbReference type="Pfam" id="PF00437"/>
    </source>
</evidence>
<gene>
    <name evidence="3" type="ORF">QWU01_27815</name>
</gene>
<evidence type="ECO:0000313" key="4">
    <source>
        <dbReference type="Proteomes" id="UP001276300"/>
    </source>
</evidence>
<dbReference type="RefSeq" id="WP_032146992.1">
    <property type="nucleotide sequence ID" value="NZ_JAUEQX010000042.1"/>
</dbReference>
<dbReference type="InterPro" id="IPR050921">
    <property type="entry name" value="T4SS_GSP_E_ATPase"/>
</dbReference>
<sequence>LKELHSSEKWPAFLQTAVEKKRTIVICGETGSGKTVLTRALLKSLHKDERVIILEDVHEVTVDHVVEAVYMMYGDAGKIGRVSATDALRACMRLTPGRIIMTELRDDAAWDYLKALNTGHPGGVMSTHANSARDAFNRIGLLIKATPIGRMLDMSDIMRMLYSTIDVVVHMEKRKIKEIYFDPEYKMQCVNGSL</sequence>
<protein>
    <submittedName>
        <fullName evidence="3">CpaF/VirB11 family protein</fullName>
    </submittedName>
</protein>
<comment type="similarity">
    <text evidence="1">Belongs to the GSP E family.</text>
</comment>
<dbReference type="PANTHER" id="PTHR30486:SF6">
    <property type="entry name" value="TYPE IV PILUS RETRACTATION ATPASE PILT"/>
    <property type="match status" value="1"/>
</dbReference>
<reference evidence="3" key="1">
    <citation type="journal article" date="2023" name="J Glob Antimicrob Resist">
        <title>Emergence of NDM-1 and KPC-3 carbapenemases in Kluyvera cryocrescens: Investigating genetic heterogeneity and acquisition routes of blaNDM-1 in Enterobacterales species in Portugal.</title>
        <authorList>
            <person name="Loiodice M."/>
            <person name="Ribeiro M."/>
            <person name="Peixe L."/>
            <person name="Novais A."/>
        </authorList>
    </citation>
    <scope>NUCLEOTIDE SEQUENCE</scope>
    <source>
        <strain evidence="3">K629</strain>
    </source>
</reference>
<dbReference type="InterPro" id="IPR025662">
    <property type="entry name" value="Sigma_54_int_dom_ATP-bd_1"/>
</dbReference>
<dbReference type="GO" id="GO:0016887">
    <property type="term" value="F:ATP hydrolysis activity"/>
    <property type="evidence" value="ECO:0007669"/>
    <property type="project" value="InterPro"/>
</dbReference>
<comment type="caution">
    <text evidence="3">The sequence shown here is derived from an EMBL/GenBank/DDBJ whole genome shotgun (WGS) entry which is preliminary data.</text>
</comment>
<dbReference type="PROSITE" id="PS00675">
    <property type="entry name" value="SIGMA54_INTERACT_1"/>
    <property type="match status" value="1"/>
</dbReference>